<protein>
    <submittedName>
        <fullName evidence="1">Uncharacterized protein</fullName>
    </submittedName>
</protein>
<accession>A0ACD3AFZ2</accession>
<keyword evidence="2" id="KW-1185">Reference proteome</keyword>
<gene>
    <name evidence="1" type="ORF">BDN72DRAFT_846369</name>
</gene>
<sequence>MSPRASTHCLDTLCVYDSRIEDPWYVAEQLDQSFPYLRKVIYTREHGHEYEQKWKEVERLLGLCQRSRRRF</sequence>
<proteinExistence type="predicted"/>
<reference evidence="1 2" key="1">
    <citation type="journal article" date="2019" name="Nat. Ecol. Evol.">
        <title>Megaphylogeny resolves global patterns of mushroom evolution.</title>
        <authorList>
            <person name="Varga T."/>
            <person name="Krizsan K."/>
            <person name="Foldi C."/>
            <person name="Dima B."/>
            <person name="Sanchez-Garcia M."/>
            <person name="Sanchez-Ramirez S."/>
            <person name="Szollosi G.J."/>
            <person name="Szarkandi J.G."/>
            <person name="Papp V."/>
            <person name="Albert L."/>
            <person name="Andreopoulos W."/>
            <person name="Angelini C."/>
            <person name="Antonin V."/>
            <person name="Barry K.W."/>
            <person name="Bougher N.L."/>
            <person name="Buchanan P."/>
            <person name="Buyck B."/>
            <person name="Bense V."/>
            <person name="Catcheside P."/>
            <person name="Chovatia M."/>
            <person name="Cooper J."/>
            <person name="Damon W."/>
            <person name="Desjardin D."/>
            <person name="Finy P."/>
            <person name="Geml J."/>
            <person name="Haridas S."/>
            <person name="Hughes K."/>
            <person name="Justo A."/>
            <person name="Karasinski D."/>
            <person name="Kautmanova I."/>
            <person name="Kiss B."/>
            <person name="Kocsube S."/>
            <person name="Kotiranta H."/>
            <person name="LaButti K.M."/>
            <person name="Lechner B.E."/>
            <person name="Liimatainen K."/>
            <person name="Lipzen A."/>
            <person name="Lukacs Z."/>
            <person name="Mihaltcheva S."/>
            <person name="Morgado L.N."/>
            <person name="Niskanen T."/>
            <person name="Noordeloos M.E."/>
            <person name="Ohm R.A."/>
            <person name="Ortiz-Santana B."/>
            <person name="Ovrebo C."/>
            <person name="Racz N."/>
            <person name="Riley R."/>
            <person name="Savchenko A."/>
            <person name="Shiryaev A."/>
            <person name="Soop K."/>
            <person name="Spirin V."/>
            <person name="Szebenyi C."/>
            <person name="Tomsovsky M."/>
            <person name="Tulloss R.E."/>
            <person name="Uehling J."/>
            <person name="Grigoriev I.V."/>
            <person name="Vagvolgyi C."/>
            <person name="Papp T."/>
            <person name="Martin F.M."/>
            <person name="Miettinen O."/>
            <person name="Hibbett D.S."/>
            <person name="Nagy L.G."/>
        </authorList>
    </citation>
    <scope>NUCLEOTIDE SEQUENCE [LARGE SCALE GENOMIC DNA]</scope>
    <source>
        <strain evidence="1 2">NL-1719</strain>
    </source>
</reference>
<name>A0ACD3AFZ2_9AGAR</name>
<evidence type="ECO:0000313" key="1">
    <source>
        <dbReference type="EMBL" id="TFK64660.1"/>
    </source>
</evidence>
<organism evidence="1 2">
    <name type="scientific">Pluteus cervinus</name>
    <dbReference type="NCBI Taxonomy" id="181527"/>
    <lineage>
        <taxon>Eukaryota</taxon>
        <taxon>Fungi</taxon>
        <taxon>Dikarya</taxon>
        <taxon>Basidiomycota</taxon>
        <taxon>Agaricomycotina</taxon>
        <taxon>Agaricomycetes</taxon>
        <taxon>Agaricomycetidae</taxon>
        <taxon>Agaricales</taxon>
        <taxon>Pluteineae</taxon>
        <taxon>Pluteaceae</taxon>
        <taxon>Pluteus</taxon>
    </lineage>
</organism>
<dbReference type="EMBL" id="ML208466">
    <property type="protein sequence ID" value="TFK64660.1"/>
    <property type="molecule type" value="Genomic_DNA"/>
</dbReference>
<evidence type="ECO:0000313" key="2">
    <source>
        <dbReference type="Proteomes" id="UP000308600"/>
    </source>
</evidence>
<dbReference type="Proteomes" id="UP000308600">
    <property type="component" value="Unassembled WGS sequence"/>
</dbReference>